<dbReference type="GO" id="GO:0016887">
    <property type="term" value="F:ATP hydrolysis activity"/>
    <property type="evidence" value="ECO:0007669"/>
    <property type="project" value="InterPro"/>
</dbReference>
<reference evidence="2 3" key="1">
    <citation type="submission" date="2015-09" db="EMBL/GenBank/DDBJ databases">
        <authorList>
            <consortium name="Pathogen Informatics"/>
        </authorList>
    </citation>
    <scope>NUCLEOTIDE SEQUENCE [LARGE SCALE GENOMIC DNA]</scope>
    <source>
        <strain evidence="2 3">2789STDY5608868</strain>
    </source>
</reference>
<organism evidence="2 3">
    <name type="scientific">Anaerostipes hadrus</name>
    <dbReference type="NCBI Taxonomy" id="649756"/>
    <lineage>
        <taxon>Bacteria</taxon>
        <taxon>Bacillati</taxon>
        <taxon>Bacillota</taxon>
        <taxon>Clostridia</taxon>
        <taxon>Lachnospirales</taxon>
        <taxon>Lachnospiraceae</taxon>
        <taxon>Anaerostipes</taxon>
    </lineage>
</organism>
<dbReference type="EMBL" id="CYXT01000005">
    <property type="protein sequence ID" value="CUM85715.1"/>
    <property type="molecule type" value="Genomic_DNA"/>
</dbReference>
<dbReference type="PANTHER" id="PTHR43581">
    <property type="entry name" value="ATP/GTP PHOSPHATASE"/>
    <property type="match status" value="1"/>
</dbReference>
<dbReference type="AlphaFoldDB" id="A0A173S756"/>
<dbReference type="CDD" id="cd00267">
    <property type="entry name" value="ABC_ATPase"/>
    <property type="match status" value="1"/>
</dbReference>
<dbReference type="PANTHER" id="PTHR43581:SF4">
    <property type="entry name" value="ATP_GTP PHOSPHATASE"/>
    <property type="match status" value="1"/>
</dbReference>
<dbReference type="Proteomes" id="UP000095598">
    <property type="component" value="Unassembled WGS sequence"/>
</dbReference>
<dbReference type="SUPFAM" id="SSF52540">
    <property type="entry name" value="P-loop containing nucleoside triphosphate hydrolases"/>
    <property type="match status" value="1"/>
</dbReference>
<dbReference type="InterPro" id="IPR003959">
    <property type="entry name" value="ATPase_AAA_core"/>
</dbReference>
<accession>A0A173S756</accession>
<dbReference type="GO" id="GO:0005524">
    <property type="term" value="F:ATP binding"/>
    <property type="evidence" value="ECO:0007669"/>
    <property type="project" value="InterPro"/>
</dbReference>
<dbReference type="InterPro" id="IPR051396">
    <property type="entry name" value="Bact_Antivir_Def_Nuclease"/>
</dbReference>
<sequence length="369" mass="42623">MAVINSINIETFRGISNLKLDNLAEINILTGDNNSGKTSILEILQSLEEPDSFKIWRTLLRRGTFINRGLSYYEGFYDLFNINDEKKIIKYNVQSEEKNIKVVITADKSEEEVRIKPETEFFKESYSQLFEDGQMEFDRVEILSKLDLKLYINENKKDEMVLYENQIQISNENQELDNELKRNIVYISPIRHAEGGLFLNNVLDNPDLYEEMLDILKEYDDGIISINYDSKNERGMNRGVYKILSRSSQKALPLNVYGDGMKKAILLMSAVIKAKNGILLLDEFETAIHTSAMDKTFRWILQTCKKLNVQVFLTSHSKEAIDKILKCAPEMRKDMAVYTLSKVNEKSVARRLSGDKAIEVQDHMGLELR</sequence>
<name>A0A173S756_ANAHA</name>
<dbReference type="Pfam" id="PF13304">
    <property type="entry name" value="AAA_21"/>
    <property type="match status" value="1"/>
</dbReference>
<dbReference type="Gene3D" id="3.40.50.300">
    <property type="entry name" value="P-loop containing nucleotide triphosphate hydrolases"/>
    <property type="match status" value="1"/>
</dbReference>
<evidence type="ECO:0000259" key="1">
    <source>
        <dbReference type="Pfam" id="PF13304"/>
    </source>
</evidence>
<feature type="domain" description="ATPase AAA-type core" evidence="1">
    <location>
        <begin position="26"/>
        <end position="321"/>
    </location>
</feature>
<gene>
    <name evidence="2" type="ORF">ERS852425_01063</name>
</gene>
<dbReference type="RefSeq" id="WP_055258204.1">
    <property type="nucleotide sequence ID" value="NZ_BAABXM010000001.1"/>
</dbReference>
<dbReference type="InterPro" id="IPR027417">
    <property type="entry name" value="P-loop_NTPase"/>
</dbReference>
<evidence type="ECO:0000313" key="3">
    <source>
        <dbReference type="Proteomes" id="UP000095598"/>
    </source>
</evidence>
<evidence type="ECO:0000313" key="2">
    <source>
        <dbReference type="EMBL" id="CUM85715.1"/>
    </source>
</evidence>
<protein>
    <submittedName>
        <fullName evidence="2">Recombination protein F</fullName>
    </submittedName>
</protein>
<proteinExistence type="predicted"/>